<reference evidence="2 3" key="1">
    <citation type="submission" date="2016-08" db="EMBL/GenBank/DDBJ databases">
        <authorList>
            <consortium name="Lentinula edodes genome sequencing consortium"/>
            <person name="Sakamoto Y."/>
            <person name="Nakade K."/>
            <person name="Sato S."/>
            <person name="Yoshida Y."/>
            <person name="Miyazaki K."/>
            <person name="Natsume S."/>
            <person name="Konno N."/>
        </authorList>
    </citation>
    <scope>NUCLEOTIDE SEQUENCE [LARGE SCALE GENOMIC DNA]</scope>
    <source>
        <strain evidence="2 3">NBRC 111202</strain>
    </source>
</reference>
<comment type="caution">
    <text evidence="2">The sequence shown here is derived from an EMBL/GenBank/DDBJ whole genome shotgun (WGS) entry which is preliminary data.</text>
</comment>
<dbReference type="Proteomes" id="UP000188533">
    <property type="component" value="Unassembled WGS sequence"/>
</dbReference>
<evidence type="ECO:0000313" key="2">
    <source>
        <dbReference type="EMBL" id="GAW03980.1"/>
    </source>
</evidence>
<feature type="region of interest" description="Disordered" evidence="1">
    <location>
        <begin position="42"/>
        <end position="66"/>
    </location>
</feature>
<evidence type="ECO:0000256" key="1">
    <source>
        <dbReference type="SAM" id="MobiDB-lite"/>
    </source>
</evidence>
<proteinExistence type="predicted"/>
<feature type="compositionally biased region" description="Basic and acidic residues" evidence="1">
    <location>
        <begin position="50"/>
        <end position="63"/>
    </location>
</feature>
<keyword evidence="3" id="KW-1185">Reference proteome</keyword>
<evidence type="ECO:0000313" key="3">
    <source>
        <dbReference type="Proteomes" id="UP000188533"/>
    </source>
</evidence>
<name>A0A1Q3E9T3_LENED</name>
<dbReference type="AlphaFoldDB" id="A0A1Q3E9T3"/>
<sequence length="291" mass="33087">MKKINRFFEPTQNPPDQLYLIIPYHSALTLGDSSLSPIQSPSVLGSLPYEQKERTSFRRDRNGKVSTIAPTRVEKNAVEAQAGNDGTSVSESDTLHTIRTNYFTAYNFTQDTIRSLADAGPTISMNLCDVKSYEVRKENCTLTAQIFCFVYMVHQSIFHKTQELLASDERRARSNRALQVERRTRDIREHLCMGTIVLAFPSGFERLLSTTPRTCCPPSIRLDCYAWQPGVQHKQFLLCPPPSPLARYPPPLSIFINDQREIKRLSHIDDAINKETDPESSTMPNTLEYIV</sequence>
<gene>
    <name evidence="2" type="ORF">LENED_005738</name>
</gene>
<dbReference type="EMBL" id="BDGU01000170">
    <property type="protein sequence ID" value="GAW03980.1"/>
    <property type="molecule type" value="Genomic_DNA"/>
</dbReference>
<organism evidence="2 3">
    <name type="scientific">Lentinula edodes</name>
    <name type="common">Shiitake mushroom</name>
    <name type="synonym">Lentinus edodes</name>
    <dbReference type="NCBI Taxonomy" id="5353"/>
    <lineage>
        <taxon>Eukaryota</taxon>
        <taxon>Fungi</taxon>
        <taxon>Dikarya</taxon>
        <taxon>Basidiomycota</taxon>
        <taxon>Agaricomycotina</taxon>
        <taxon>Agaricomycetes</taxon>
        <taxon>Agaricomycetidae</taxon>
        <taxon>Agaricales</taxon>
        <taxon>Marasmiineae</taxon>
        <taxon>Omphalotaceae</taxon>
        <taxon>Lentinula</taxon>
    </lineage>
</organism>
<accession>A0A1Q3E9T3</accession>
<protein>
    <submittedName>
        <fullName evidence="2">Uncharacterized protein</fullName>
    </submittedName>
</protein>
<reference evidence="2 3" key="2">
    <citation type="submission" date="2017-02" db="EMBL/GenBank/DDBJ databases">
        <title>A genome survey and senescence transcriptome analysis in Lentinula edodes.</title>
        <authorList>
            <person name="Sakamoto Y."/>
            <person name="Nakade K."/>
            <person name="Sato S."/>
            <person name="Yoshida Y."/>
            <person name="Miyazaki K."/>
            <person name="Natsume S."/>
            <person name="Konno N."/>
        </authorList>
    </citation>
    <scope>NUCLEOTIDE SEQUENCE [LARGE SCALE GENOMIC DNA]</scope>
    <source>
        <strain evidence="2 3">NBRC 111202</strain>
    </source>
</reference>